<dbReference type="OrthoDB" id="3893917at2759"/>
<proteinExistence type="predicted"/>
<reference evidence="1" key="1">
    <citation type="submission" date="2021-12" db="EMBL/GenBank/DDBJ databases">
        <authorList>
            <person name="Zaccaron A."/>
            <person name="Stergiopoulos I."/>
        </authorList>
    </citation>
    <scope>NUCLEOTIDE SEQUENCE</scope>
    <source>
        <strain evidence="1">Race5_Kim</strain>
    </source>
</reference>
<dbReference type="RefSeq" id="XP_047760497.1">
    <property type="nucleotide sequence ID" value="XM_047903963.1"/>
</dbReference>
<accession>A0A9Q8LEM9</accession>
<keyword evidence="2" id="KW-1185">Reference proteome</keyword>
<dbReference type="AlphaFoldDB" id="A0A9Q8LEM9"/>
<dbReference type="Proteomes" id="UP000756132">
    <property type="component" value="Chromosome 4"/>
</dbReference>
<sequence>MSSAEAATDILRQVLEEFGSVLSIHGESEVLVSDAAIAKSIYETTESVRTPFGPRIIVASQGQADASQVEGIPNASVVSVNDKAFKMDFYTHAVFGIQSDDPKYVFGGLKHMRYGLRPKGYAVVISIKQESVKQEDGTFTVSLEDKMKYQSRGKVNTLTDVVEFAEFERGRIKSFDKVANVGGKEVQAEVILAKKWDQLSA</sequence>
<evidence type="ECO:0000313" key="2">
    <source>
        <dbReference type="Proteomes" id="UP000756132"/>
    </source>
</evidence>
<name>A0A9Q8LEM9_PASFU</name>
<dbReference type="OMA" id="MDFYTHA"/>
<evidence type="ECO:0000313" key="1">
    <source>
        <dbReference type="EMBL" id="UJO16131.1"/>
    </source>
</evidence>
<gene>
    <name evidence="1" type="ORF">CLAFUR5_04815</name>
</gene>
<dbReference type="KEGG" id="ffu:CLAFUR5_04815"/>
<organism evidence="1 2">
    <name type="scientific">Passalora fulva</name>
    <name type="common">Tomato leaf mold</name>
    <name type="synonym">Cladosporium fulvum</name>
    <dbReference type="NCBI Taxonomy" id="5499"/>
    <lineage>
        <taxon>Eukaryota</taxon>
        <taxon>Fungi</taxon>
        <taxon>Dikarya</taxon>
        <taxon>Ascomycota</taxon>
        <taxon>Pezizomycotina</taxon>
        <taxon>Dothideomycetes</taxon>
        <taxon>Dothideomycetidae</taxon>
        <taxon>Mycosphaerellales</taxon>
        <taxon>Mycosphaerellaceae</taxon>
        <taxon>Fulvia</taxon>
    </lineage>
</organism>
<reference evidence="1" key="2">
    <citation type="journal article" date="2022" name="Microb. Genom.">
        <title>A chromosome-scale genome assembly of the tomato pathogen Cladosporium fulvum reveals a compartmentalized genome architecture and the presence of a dispensable chromosome.</title>
        <authorList>
            <person name="Zaccaron A.Z."/>
            <person name="Chen L.H."/>
            <person name="Samaras A."/>
            <person name="Stergiopoulos I."/>
        </authorList>
    </citation>
    <scope>NUCLEOTIDE SEQUENCE</scope>
    <source>
        <strain evidence="1">Race5_Kim</strain>
    </source>
</reference>
<dbReference type="EMBL" id="CP090166">
    <property type="protein sequence ID" value="UJO16131.1"/>
    <property type="molecule type" value="Genomic_DNA"/>
</dbReference>
<dbReference type="GeneID" id="71984693"/>
<protein>
    <submittedName>
        <fullName evidence="1">Uncharacterized protein</fullName>
    </submittedName>
</protein>